<reference evidence="2 3" key="1">
    <citation type="submission" date="2020-02" db="EMBL/GenBank/DDBJ databases">
        <title>Comparative genomics of sulfur disproportionating microorganisms.</title>
        <authorList>
            <person name="Ward L.M."/>
            <person name="Bertran E."/>
            <person name="Johnston D.T."/>
        </authorList>
    </citation>
    <scope>NUCLEOTIDE SEQUENCE [LARGE SCALE GENOMIC DNA]</scope>
    <source>
        <strain evidence="2 3">DSM 100025</strain>
    </source>
</reference>
<dbReference type="GO" id="GO:0008757">
    <property type="term" value="F:S-adenosylmethionine-dependent methyltransferase activity"/>
    <property type="evidence" value="ECO:0007669"/>
    <property type="project" value="UniProtKB-ARBA"/>
</dbReference>
<dbReference type="GO" id="GO:0008170">
    <property type="term" value="F:N-methyltransferase activity"/>
    <property type="evidence" value="ECO:0007669"/>
    <property type="project" value="UniProtKB-ARBA"/>
</dbReference>
<protein>
    <submittedName>
        <fullName evidence="2">tRNA1(Val) (Adenine(37)-N6)-methyltransferase</fullName>
    </submittedName>
</protein>
<accession>A0A6N9TSP2</accession>
<dbReference type="InterPro" id="IPR050210">
    <property type="entry name" value="tRNA_Adenine-N(6)_MTase"/>
</dbReference>
<sequence length="233" mass="25107">MDARELTEDHLAADGLRLLQPRRGYRFSLDALLLADFARLRPGDRVADLGTGCGVVALVLARRHPRITVTAVEIQPRLAALARENARRNGLDRRVSVVEADMAGLPAEVPAGTFDHVVANPPFRPPGAGRLCPDPEEAQARHEIRVDLGGLVAAARRLLRPGGRLTLVYAAERAVDLLTALRGARIEPKRLRWVHPGPGAPARLLLVEACRDAGVELAVLPPLVLSPPENDPG</sequence>
<dbReference type="GO" id="GO:0003676">
    <property type="term" value="F:nucleic acid binding"/>
    <property type="evidence" value="ECO:0007669"/>
    <property type="project" value="InterPro"/>
</dbReference>
<dbReference type="AlphaFoldDB" id="A0A6N9TSP2"/>
<dbReference type="EMBL" id="JAAGRR010000058">
    <property type="protein sequence ID" value="NDY42467.1"/>
    <property type="molecule type" value="Genomic_DNA"/>
</dbReference>
<feature type="domain" description="Methyltransferase small" evidence="1">
    <location>
        <begin position="32"/>
        <end position="171"/>
    </location>
</feature>
<dbReference type="InterPro" id="IPR002052">
    <property type="entry name" value="DNA_methylase_N6_adenine_CS"/>
</dbReference>
<dbReference type="PANTHER" id="PTHR47739:SF1">
    <property type="entry name" value="TRNA1(VAL) (ADENINE(37)-N6)-METHYLTRANSFERASE"/>
    <property type="match status" value="1"/>
</dbReference>
<dbReference type="CDD" id="cd02440">
    <property type="entry name" value="AdoMet_MTases"/>
    <property type="match status" value="1"/>
</dbReference>
<keyword evidence="2" id="KW-0808">Transferase</keyword>
<proteinExistence type="predicted"/>
<keyword evidence="2" id="KW-0489">Methyltransferase</keyword>
<dbReference type="InterPro" id="IPR029063">
    <property type="entry name" value="SAM-dependent_MTases_sf"/>
</dbReference>
<evidence type="ECO:0000313" key="2">
    <source>
        <dbReference type="EMBL" id="NDY42467.1"/>
    </source>
</evidence>
<gene>
    <name evidence="2" type="ORF">G3N55_06375</name>
</gene>
<dbReference type="Gene3D" id="3.40.50.150">
    <property type="entry name" value="Vaccinia Virus protein VP39"/>
    <property type="match status" value="1"/>
</dbReference>
<dbReference type="Proteomes" id="UP000469346">
    <property type="component" value="Unassembled WGS sequence"/>
</dbReference>
<organism evidence="2 3">
    <name type="scientific">Dissulfurirhabdus thermomarina</name>
    <dbReference type="NCBI Taxonomy" id="1765737"/>
    <lineage>
        <taxon>Bacteria</taxon>
        <taxon>Deltaproteobacteria</taxon>
        <taxon>Dissulfurirhabdaceae</taxon>
        <taxon>Dissulfurirhabdus</taxon>
    </lineage>
</organism>
<dbReference type="PROSITE" id="PS00092">
    <property type="entry name" value="N6_MTASE"/>
    <property type="match status" value="1"/>
</dbReference>
<dbReference type="GO" id="GO:0032259">
    <property type="term" value="P:methylation"/>
    <property type="evidence" value="ECO:0007669"/>
    <property type="project" value="UniProtKB-KW"/>
</dbReference>
<evidence type="ECO:0000259" key="1">
    <source>
        <dbReference type="Pfam" id="PF05175"/>
    </source>
</evidence>
<evidence type="ECO:0000313" key="3">
    <source>
        <dbReference type="Proteomes" id="UP000469346"/>
    </source>
</evidence>
<keyword evidence="3" id="KW-1185">Reference proteome</keyword>
<dbReference type="SUPFAM" id="SSF53335">
    <property type="entry name" value="S-adenosyl-L-methionine-dependent methyltransferases"/>
    <property type="match status" value="1"/>
</dbReference>
<dbReference type="Pfam" id="PF05175">
    <property type="entry name" value="MTS"/>
    <property type="match status" value="1"/>
</dbReference>
<name>A0A6N9TSP2_DISTH</name>
<comment type="caution">
    <text evidence="2">The sequence shown here is derived from an EMBL/GenBank/DDBJ whole genome shotgun (WGS) entry which is preliminary data.</text>
</comment>
<dbReference type="RefSeq" id="WP_163298606.1">
    <property type="nucleotide sequence ID" value="NZ_JAAGRR010000058.1"/>
</dbReference>
<dbReference type="InterPro" id="IPR007848">
    <property type="entry name" value="Small_mtfrase_dom"/>
</dbReference>
<dbReference type="PANTHER" id="PTHR47739">
    <property type="entry name" value="TRNA1(VAL) (ADENINE(37)-N6)-METHYLTRANSFERASE"/>
    <property type="match status" value="1"/>
</dbReference>